<evidence type="ECO:0000313" key="5">
    <source>
        <dbReference type="Proteomes" id="UP001286313"/>
    </source>
</evidence>
<feature type="region of interest" description="Disordered" evidence="2">
    <location>
        <begin position="447"/>
        <end position="501"/>
    </location>
</feature>
<dbReference type="GO" id="GO:0005096">
    <property type="term" value="F:GTPase activator activity"/>
    <property type="evidence" value="ECO:0007669"/>
    <property type="project" value="UniProtKB-KW"/>
</dbReference>
<keyword evidence="1" id="KW-0343">GTPase activation</keyword>
<dbReference type="InterPro" id="IPR000331">
    <property type="entry name" value="Rap/Ran_GAP_dom"/>
</dbReference>
<organism evidence="4 5">
    <name type="scientific">Petrolisthes cinctipes</name>
    <name type="common">Flat porcelain crab</name>
    <dbReference type="NCBI Taxonomy" id="88211"/>
    <lineage>
        <taxon>Eukaryota</taxon>
        <taxon>Metazoa</taxon>
        <taxon>Ecdysozoa</taxon>
        <taxon>Arthropoda</taxon>
        <taxon>Crustacea</taxon>
        <taxon>Multicrustacea</taxon>
        <taxon>Malacostraca</taxon>
        <taxon>Eumalacostraca</taxon>
        <taxon>Eucarida</taxon>
        <taxon>Decapoda</taxon>
        <taxon>Pleocyemata</taxon>
        <taxon>Anomura</taxon>
        <taxon>Galatheoidea</taxon>
        <taxon>Porcellanidae</taxon>
        <taxon>Petrolisthes</taxon>
    </lineage>
</organism>
<dbReference type="InterPro" id="IPR046859">
    <property type="entry name" value="RGPA/RALGAPB_N"/>
</dbReference>
<dbReference type="InterPro" id="IPR039930">
    <property type="entry name" value="RALGAPB"/>
</dbReference>
<feature type="region of interest" description="Disordered" evidence="2">
    <location>
        <begin position="1324"/>
        <end position="1402"/>
    </location>
</feature>
<gene>
    <name evidence="4" type="ORF">Pcinc_031674</name>
</gene>
<accession>A0AAE1EVX5</accession>
<sequence>MFSDWPSELVPQQGWGDEAAISAFKDALPWTVGRDFVAGTAKHLAGSLGLTKPGPPVKSKIVHDKQLQVLMPALGHGLSFPLTEIDILRDCVNVYCEWLSALLPNPKCSVPAPILADPNHYARIIINHFYYLFVPRGAQGPDVINRQAVLCHRVLRTLQNIAQNSPCLSEDTWQTLLMFLLHINSALLSPPTVKVADESEGVSPSFTGALPEDAGEQLCERVLSVLFETWLLACSRCFPPPPLWNALRESCQRWRHRAGLIDQWNRINFALTRKLIGFMYGPTFPEILISTEDDLNIIPSNMSRDCIAQVWYRILHIIGNPVDLSRHTVISKTPAFLKYAISSALVVEPSQHPCLQMLPSIFLSAMKGISGLVDAFLGVPNTSLDNLNQKGRQVSPSSSLTLSIDKSGDDCLRLLTSGRPKCNSILHLFGPWLFEAALINCNLQASPGPQHKTEGSSSSSTGARRPVSGFGNSSSGSENSRKASDSTAATTGSTGSSADPHAERLANLTPQHFQAGRAEALGALCRIFCSKKTGEEILPVYLARFYIALQQGLKLNDLPVLSPHEANQVPLNRYQSARTGVCSETAASVLVNGVDLFRLDLQGVASLVPGTLAVLECVLPEPGVGEGEPHHQPHLPPPTLLRRAATHVLLSILPLPLHFQGLHIKEIGNNSGERLALSQLRPQLVNLLTNALQVETDPANTQMLLGGLLFCVQDAALCEAMDSISQHNYSADRDHNIMSSGASDTVSSHGDYNSLTDDMCEPLPDSSLGQSSTSSLPSALATSHVTLPTASDGEPAPVVEDADSAHALFVRSIYLVCHRLISSWKSDVNVSLAGLELLSGLARLTIAEQDGLECKRAVKWLCDYIAYQCSRPPRAHSKDLHSTIVAAFHCASVWLVAHPYLLQDKECLATVLEVVELGISGSKSQVKSSDAARLKHEKELKPASMRVRDAAEALLSCVLSQVGTFPSACGAESLSSLLEEETLLRHCNTWGGGGPDLLTRDAAAQHFRYFVAQNSIMLALLEQPLGNHQDPQPTVTALIRGPFGRAAWTMQLRHLPRHKSSAKLYTVNPGRPLPMTDVGIRHNVKPKYFPDSVDRIPLCKADKSIPSLDSVIMSDDRSTMEHEKLLQILDHQISFEDGVRRQVECETSEYPDVETECVAPPLCHEFQTARLLLSHFGFLSLDALQESVECAVPSLVALDSSVAGFGRDLDALDATNTRTIDTVHVFYVRAGQSHPPDILQNVVSASTVHPHFLELLGGLGWPVNVHHHPGWTGHISTAFTVTTPPTETVLDSSHGGSGFSGRSHVLYWSDALSEVAFVVPAPAPPSAQPSANPTPSASSSISSDVCDKTGGLIGSGGSGSERSDSLPPTDTEGEPGSSLSSHTSQTSFGQGSENRSRKFGRQTSAMSCTDHKVYIVWLESFDDCYTFPANELLPETVTGLESSAWKEKEAVVFIIFIHALANGLFRIKLQGQNAKLSMAGPLVDGQVVSRRVLGTLVRQTTLNMCKRRRLESDSYQPPHVRRKLRIQEMVQKYRYELNEPEFYTHLFTSPLC</sequence>
<reference evidence="4" key="1">
    <citation type="submission" date="2023-10" db="EMBL/GenBank/DDBJ databases">
        <title>Genome assemblies of two species of porcelain crab, Petrolisthes cinctipes and Petrolisthes manimaculis (Anomura: Porcellanidae).</title>
        <authorList>
            <person name="Angst P."/>
        </authorList>
    </citation>
    <scope>NUCLEOTIDE SEQUENCE</scope>
    <source>
        <strain evidence="4">PB745_01</strain>
        <tissue evidence="4">Gill</tissue>
    </source>
</reference>
<evidence type="ECO:0000256" key="1">
    <source>
        <dbReference type="ARBA" id="ARBA00022468"/>
    </source>
</evidence>
<keyword evidence="5" id="KW-1185">Reference proteome</keyword>
<dbReference type="SUPFAM" id="SSF111347">
    <property type="entry name" value="Rap/Ran-GAP"/>
    <property type="match status" value="1"/>
</dbReference>
<dbReference type="Pfam" id="PF20412">
    <property type="entry name" value="RALGAPB_N"/>
    <property type="match status" value="1"/>
</dbReference>
<dbReference type="PROSITE" id="PS50085">
    <property type="entry name" value="RAPGAP"/>
    <property type="match status" value="1"/>
</dbReference>
<evidence type="ECO:0000256" key="2">
    <source>
        <dbReference type="SAM" id="MobiDB-lite"/>
    </source>
</evidence>
<dbReference type="Gene3D" id="3.40.50.11210">
    <property type="entry name" value="Rap/Ran-GAP"/>
    <property type="match status" value="1"/>
</dbReference>
<dbReference type="Proteomes" id="UP001286313">
    <property type="component" value="Unassembled WGS sequence"/>
</dbReference>
<dbReference type="PANTHER" id="PTHR21344">
    <property type="entry name" value="RAL GTPASE-ACTIVATING PROTEIN SUBUNIT BETA"/>
    <property type="match status" value="1"/>
</dbReference>
<dbReference type="GO" id="GO:0051056">
    <property type="term" value="P:regulation of small GTPase mediated signal transduction"/>
    <property type="evidence" value="ECO:0007669"/>
    <property type="project" value="InterPro"/>
</dbReference>
<dbReference type="EMBL" id="JAWQEG010004235">
    <property type="protein sequence ID" value="KAK3862467.1"/>
    <property type="molecule type" value="Genomic_DNA"/>
</dbReference>
<feature type="region of interest" description="Disordered" evidence="2">
    <location>
        <begin position="740"/>
        <end position="776"/>
    </location>
</feature>
<feature type="compositionally biased region" description="Polar residues" evidence="2">
    <location>
        <begin position="740"/>
        <end position="756"/>
    </location>
</feature>
<feature type="compositionally biased region" description="Low complexity" evidence="2">
    <location>
        <begin position="485"/>
        <end position="499"/>
    </location>
</feature>
<dbReference type="PANTHER" id="PTHR21344:SF1">
    <property type="entry name" value="RAL GTPASE-ACTIVATING PROTEIN SUBUNIT BETA"/>
    <property type="match status" value="1"/>
</dbReference>
<evidence type="ECO:0000259" key="3">
    <source>
        <dbReference type="PROSITE" id="PS50085"/>
    </source>
</evidence>
<feature type="domain" description="Rap-GAP" evidence="3">
    <location>
        <begin position="1209"/>
        <end position="1496"/>
    </location>
</feature>
<feature type="compositionally biased region" description="Low complexity" evidence="2">
    <location>
        <begin position="763"/>
        <end position="776"/>
    </location>
</feature>
<dbReference type="InterPro" id="IPR035974">
    <property type="entry name" value="Rap/Ran-GAP_sf"/>
</dbReference>
<feature type="compositionally biased region" description="Low complexity" evidence="2">
    <location>
        <begin position="1377"/>
        <end position="1387"/>
    </location>
</feature>
<name>A0AAE1EVX5_PETCI</name>
<feature type="compositionally biased region" description="Low complexity" evidence="2">
    <location>
        <begin position="1328"/>
        <end position="1343"/>
    </location>
</feature>
<evidence type="ECO:0000313" key="4">
    <source>
        <dbReference type="EMBL" id="KAK3862467.1"/>
    </source>
</evidence>
<protein>
    <recommendedName>
        <fullName evidence="3">Rap-GAP domain-containing protein</fullName>
    </recommendedName>
</protein>
<proteinExistence type="predicted"/>
<feature type="compositionally biased region" description="Low complexity" evidence="2">
    <location>
        <begin position="468"/>
        <end position="478"/>
    </location>
</feature>
<comment type="caution">
    <text evidence="4">The sequence shown here is derived from an EMBL/GenBank/DDBJ whole genome shotgun (WGS) entry which is preliminary data.</text>
</comment>